<dbReference type="STRING" id="1051891.A0A0C3L9G3"/>
<accession>A0A0C3L9G3</accession>
<dbReference type="InterPro" id="IPR013783">
    <property type="entry name" value="Ig-like_fold"/>
</dbReference>
<dbReference type="PANTHER" id="PTHR10343">
    <property type="entry name" value="5'-AMP-ACTIVATED PROTEIN KINASE , BETA SUBUNIT"/>
    <property type="match status" value="1"/>
</dbReference>
<evidence type="ECO:0000256" key="2">
    <source>
        <dbReference type="SAM" id="MobiDB-lite"/>
    </source>
</evidence>
<feature type="compositionally biased region" description="Basic and acidic residues" evidence="2">
    <location>
        <begin position="387"/>
        <end position="403"/>
    </location>
</feature>
<dbReference type="GO" id="GO:0031588">
    <property type="term" value="C:nucleotide-activated protein kinase complex"/>
    <property type="evidence" value="ECO:0007669"/>
    <property type="project" value="TreeGrafter"/>
</dbReference>
<dbReference type="HOGENOM" id="CLU_683686_0_0_1"/>
<feature type="compositionally biased region" description="Polar residues" evidence="2">
    <location>
        <begin position="218"/>
        <end position="244"/>
    </location>
</feature>
<dbReference type="GO" id="GO:0019901">
    <property type="term" value="F:protein kinase binding"/>
    <property type="evidence" value="ECO:0007669"/>
    <property type="project" value="TreeGrafter"/>
</dbReference>
<dbReference type="Proteomes" id="UP000054248">
    <property type="component" value="Unassembled WGS sequence"/>
</dbReference>
<reference evidence="4 5" key="1">
    <citation type="submission" date="2014-04" db="EMBL/GenBank/DDBJ databases">
        <authorList>
            <consortium name="DOE Joint Genome Institute"/>
            <person name="Kuo A."/>
            <person name="Girlanda M."/>
            <person name="Perotto S."/>
            <person name="Kohler A."/>
            <person name="Nagy L.G."/>
            <person name="Floudas D."/>
            <person name="Copeland A."/>
            <person name="Barry K.W."/>
            <person name="Cichocki N."/>
            <person name="Veneault-Fourrey C."/>
            <person name="LaButti K."/>
            <person name="Lindquist E.A."/>
            <person name="Lipzen A."/>
            <person name="Lundell T."/>
            <person name="Morin E."/>
            <person name="Murat C."/>
            <person name="Sun H."/>
            <person name="Tunlid A."/>
            <person name="Henrissat B."/>
            <person name="Grigoriev I.V."/>
            <person name="Hibbett D.S."/>
            <person name="Martin F."/>
            <person name="Nordberg H.P."/>
            <person name="Cantor M.N."/>
            <person name="Hua S.X."/>
        </authorList>
    </citation>
    <scope>NUCLEOTIDE SEQUENCE [LARGE SCALE GENOMIC DNA]</scope>
    <source>
        <strain evidence="4 5">MUT 4182</strain>
    </source>
</reference>
<reference evidence="5" key="2">
    <citation type="submission" date="2015-01" db="EMBL/GenBank/DDBJ databases">
        <title>Evolutionary Origins and Diversification of the Mycorrhizal Mutualists.</title>
        <authorList>
            <consortium name="DOE Joint Genome Institute"/>
            <consortium name="Mycorrhizal Genomics Consortium"/>
            <person name="Kohler A."/>
            <person name="Kuo A."/>
            <person name="Nagy L.G."/>
            <person name="Floudas D."/>
            <person name="Copeland A."/>
            <person name="Barry K.W."/>
            <person name="Cichocki N."/>
            <person name="Veneault-Fourrey C."/>
            <person name="LaButti K."/>
            <person name="Lindquist E.A."/>
            <person name="Lipzen A."/>
            <person name="Lundell T."/>
            <person name="Morin E."/>
            <person name="Murat C."/>
            <person name="Riley R."/>
            <person name="Ohm R."/>
            <person name="Sun H."/>
            <person name="Tunlid A."/>
            <person name="Henrissat B."/>
            <person name="Grigoriev I.V."/>
            <person name="Hibbett D.S."/>
            <person name="Martin F."/>
        </authorList>
    </citation>
    <scope>NUCLEOTIDE SEQUENCE [LARGE SCALE GENOMIC DNA]</scope>
    <source>
        <strain evidence="5">MUT 4182</strain>
    </source>
</reference>
<feature type="compositionally biased region" description="Basic and acidic residues" evidence="2">
    <location>
        <begin position="185"/>
        <end position="211"/>
    </location>
</feature>
<gene>
    <name evidence="4" type="ORF">M407DRAFT_242171</name>
</gene>
<name>A0A0C3L9G3_9AGAM</name>
<dbReference type="Pfam" id="PF16561">
    <property type="entry name" value="AMPK1_CBM"/>
    <property type="match status" value="1"/>
</dbReference>
<dbReference type="AlphaFoldDB" id="A0A0C3L9G3"/>
<dbReference type="EMBL" id="KN822971">
    <property type="protein sequence ID" value="KIO30523.1"/>
    <property type="molecule type" value="Genomic_DNA"/>
</dbReference>
<proteinExistence type="inferred from homology"/>
<dbReference type="GO" id="GO:0005737">
    <property type="term" value="C:cytoplasm"/>
    <property type="evidence" value="ECO:0007669"/>
    <property type="project" value="TreeGrafter"/>
</dbReference>
<feature type="compositionally biased region" description="Low complexity" evidence="2">
    <location>
        <begin position="354"/>
        <end position="373"/>
    </location>
</feature>
<evidence type="ECO:0000313" key="4">
    <source>
        <dbReference type="EMBL" id="KIO30523.1"/>
    </source>
</evidence>
<sequence length="403" mass="42898">MSTYDAEFYWFGPANEVTLTGSFDNWARSVHMEKTLAGFSAKVKLPYGQKVDYKYVVDGQWAVNEDFPTTYDWQGNINNYIITPNEPEPVPELPKALPTPPPELVIKAPSSPANDGPVTPINLPAPVAAVTPMEVPPSAVSPHPDLSVDPIVGRSIVESIVAATKPEETPKEEKAEEIVQAAVVDETKVEAPKPAEPKAEESKAEESKAEEPAPVTVLASTIVASPSEISVNPSAESTQPSTNDVKPEVVVTQAEPVALDSPVKPATPTLPESKPATETSAAPPAPTAVPLPETPAVTPAAEKQPEVASHFSTTTEGTKPEAPVTPKKSEGSGTVRRGSTRVFSFGRASNDSASETSTTKSPKTPGTPGSSKGTETKRKKRTSFMTKVHDLFHPHHKEEREKA</sequence>
<keyword evidence="5" id="KW-1185">Reference proteome</keyword>
<feature type="domain" description="AMP-activated protein kinase glycogen-binding" evidence="3">
    <location>
        <begin position="6"/>
        <end position="82"/>
    </location>
</feature>
<comment type="similarity">
    <text evidence="1">Belongs to the CRP1/MDG1 family.</text>
</comment>
<evidence type="ECO:0000313" key="5">
    <source>
        <dbReference type="Proteomes" id="UP000054248"/>
    </source>
</evidence>
<dbReference type="Gene3D" id="2.60.40.10">
    <property type="entry name" value="Immunoglobulins"/>
    <property type="match status" value="1"/>
</dbReference>
<dbReference type="OrthoDB" id="5873279at2759"/>
<dbReference type="SUPFAM" id="SSF81296">
    <property type="entry name" value="E set domains"/>
    <property type="match status" value="1"/>
</dbReference>
<evidence type="ECO:0000259" key="3">
    <source>
        <dbReference type="Pfam" id="PF16561"/>
    </source>
</evidence>
<dbReference type="PANTHER" id="PTHR10343:SF81">
    <property type="entry name" value="CRUCIFORM DNA-RECOGNIZING PROTEIN 1-RELATED"/>
    <property type="match status" value="1"/>
</dbReference>
<dbReference type="CDD" id="cd02859">
    <property type="entry name" value="E_set_AMPKbeta_like_N"/>
    <property type="match status" value="1"/>
</dbReference>
<dbReference type="InterPro" id="IPR032640">
    <property type="entry name" value="AMPK1_CBM"/>
</dbReference>
<evidence type="ECO:0000256" key="1">
    <source>
        <dbReference type="ARBA" id="ARBA00038216"/>
    </source>
</evidence>
<feature type="compositionally biased region" description="Pro residues" evidence="2">
    <location>
        <begin position="283"/>
        <end position="293"/>
    </location>
</feature>
<protein>
    <submittedName>
        <fullName evidence="4">Carbohydrate-binding module family 48 protein</fullName>
    </submittedName>
</protein>
<dbReference type="InterPro" id="IPR014756">
    <property type="entry name" value="Ig_E-set"/>
</dbReference>
<organism evidence="4 5">
    <name type="scientific">Tulasnella calospora MUT 4182</name>
    <dbReference type="NCBI Taxonomy" id="1051891"/>
    <lineage>
        <taxon>Eukaryota</taxon>
        <taxon>Fungi</taxon>
        <taxon>Dikarya</taxon>
        <taxon>Basidiomycota</taxon>
        <taxon>Agaricomycotina</taxon>
        <taxon>Agaricomycetes</taxon>
        <taxon>Cantharellales</taxon>
        <taxon>Tulasnellaceae</taxon>
        <taxon>Tulasnella</taxon>
    </lineage>
</organism>
<dbReference type="InterPro" id="IPR050827">
    <property type="entry name" value="CRP1_MDG1_kinase"/>
</dbReference>
<dbReference type="GO" id="GO:0007165">
    <property type="term" value="P:signal transduction"/>
    <property type="evidence" value="ECO:0007669"/>
    <property type="project" value="TreeGrafter"/>
</dbReference>
<feature type="region of interest" description="Disordered" evidence="2">
    <location>
        <begin position="182"/>
        <end position="403"/>
    </location>
</feature>
<dbReference type="GO" id="GO:0005634">
    <property type="term" value="C:nucleus"/>
    <property type="evidence" value="ECO:0007669"/>
    <property type="project" value="TreeGrafter"/>
</dbReference>